<gene>
    <name evidence="1" type="ORF">RND71_030132</name>
</gene>
<dbReference type="PANTHER" id="PTHR39741:SF2">
    <property type="entry name" value="F-BOX DOMAIN-CONTAINING PROTEIN"/>
    <property type="match status" value="1"/>
</dbReference>
<proteinExistence type="predicted"/>
<dbReference type="Proteomes" id="UP001291623">
    <property type="component" value="Unassembled WGS sequence"/>
</dbReference>
<evidence type="ECO:0000313" key="2">
    <source>
        <dbReference type="Proteomes" id="UP001291623"/>
    </source>
</evidence>
<dbReference type="PANTHER" id="PTHR39741">
    <property type="entry name" value="F-BOX DOMAIN CONTAINING PROTEIN, EXPRESSED"/>
    <property type="match status" value="1"/>
</dbReference>
<dbReference type="InterPro" id="IPR055336">
    <property type="entry name" value="At4g00755-like"/>
</dbReference>
<dbReference type="EMBL" id="JAVYJV010000016">
    <property type="protein sequence ID" value="KAK4350819.1"/>
    <property type="molecule type" value="Genomic_DNA"/>
</dbReference>
<evidence type="ECO:0000313" key="1">
    <source>
        <dbReference type="EMBL" id="KAK4350819.1"/>
    </source>
</evidence>
<name>A0AAE1REP5_9SOLA</name>
<keyword evidence="2" id="KW-1185">Reference proteome</keyword>
<sequence>MAEKHIGEDLIDDDDYFIAAHAFLAQGLSNCMMEDCLIDAIHASSTDNYPEESILNTLKPGDRIGRRASYWSSGGENDPTVPETLTYKLISKLCLI</sequence>
<protein>
    <submittedName>
        <fullName evidence="1">Uncharacterized protein</fullName>
    </submittedName>
</protein>
<reference evidence="1" key="1">
    <citation type="submission" date="2023-12" db="EMBL/GenBank/DDBJ databases">
        <title>Genome assembly of Anisodus tanguticus.</title>
        <authorList>
            <person name="Wang Y.-J."/>
        </authorList>
    </citation>
    <scope>NUCLEOTIDE SEQUENCE</scope>
    <source>
        <strain evidence="1">KB-2021</strain>
        <tissue evidence="1">Leaf</tissue>
    </source>
</reference>
<dbReference type="AlphaFoldDB" id="A0AAE1REP5"/>
<organism evidence="1 2">
    <name type="scientific">Anisodus tanguticus</name>
    <dbReference type="NCBI Taxonomy" id="243964"/>
    <lineage>
        <taxon>Eukaryota</taxon>
        <taxon>Viridiplantae</taxon>
        <taxon>Streptophyta</taxon>
        <taxon>Embryophyta</taxon>
        <taxon>Tracheophyta</taxon>
        <taxon>Spermatophyta</taxon>
        <taxon>Magnoliopsida</taxon>
        <taxon>eudicotyledons</taxon>
        <taxon>Gunneridae</taxon>
        <taxon>Pentapetalae</taxon>
        <taxon>asterids</taxon>
        <taxon>lamiids</taxon>
        <taxon>Solanales</taxon>
        <taxon>Solanaceae</taxon>
        <taxon>Solanoideae</taxon>
        <taxon>Hyoscyameae</taxon>
        <taxon>Anisodus</taxon>
    </lineage>
</organism>
<comment type="caution">
    <text evidence="1">The sequence shown here is derived from an EMBL/GenBank/DDBJ whole genome shotgun (WGS) entry which is preliminary data.</text>
</comment>
<accession>A0AAE1REP5</accession>